<proteinExistence type="predicted"/>
<evidence type="ECO:0000256" key="1">
    <source>
        <dbReference type="SAM" id="Coils"/>
    </source>
</evidence>
<evidence type="ECO:0000313" key="3">
    <source>
        <dbReference type="Proteomes" id="UP000646745"/>
    </source>
</evidence>
<organism evidence="2 3">
    <name type="scientific">Salinicola rhizosphaerae</name>
    <dbReference type="NCBI Taxonomy" id="1443141"/>
    <lineage>
        <taxon>Bacteria</taxon>
        <taxon>Pseudomonadati</taxon>
        <taxon>Pseudomonadota</taxon>
        <taxon>Gammaproteobacteria</taxon>
        <taxon>Oceanospirillales</taxon>
        <taxon>Halomonadaceae</taxon>
        <taxon>Salinicola</taxon>
    </lineage>
</organism>
<keyword evidence="1" id="KW-0175">Coiled coil</keyword>
<reference evidence="3" key="1">
    <citation type="journal article" date="2019" name="Int. J. Syst. Evol. Microbiol.">
        <title>The Global Catalogue of Microorganisms (GCM) 10K type strain sequencing project: providing services to taxonomists for standard genome sequencing and annotation.</title>
        <authorList>
            <consortium name="The Broad Institute Genomics Platform"/>
            <consortium name="The Broad Institute Genome Sequencing Center for Infectious Disease"/>
            <person name="Wu L."/>
            <person name="Ma J."/>
        </authorList>
    </citation>
    <scope>NUCLEOTIDE SEQUENCE [LARGE SCALE GENOMIC DNA]</scope>
    <source>
        <strain evidence="3">KCTC 32998</strain>
    </source>
</reference>
<protein>
    <recommendedName>
        <fullName evidence="4">Lacal_2735 family protein</fullName>
    </recommendedName>
</protein>
<gene>
    <name evidence="2" type="ORF">GCM10009038_08760</name>
</gene>
<comment type="caution">
    <text evidence="2">The sequence shown here is derived from an EMBL/GenBank/DDBJ whole genome shotgun (WGS) entry which is preliminary data.</text>
</comment>
<feature type="coiled-coil region" evidence="1">
    <location>
        <begin position="4"/>
        <end position="41"/>
    </location>
</feature>
<sequence length="45" mass="5587">MKTKQEVLKAYQNYLSERERLKEIEDIYNEAREILDNHYNKKGER</sequence>
<accession>A0ABQ3DSJ9</accession>
<dbReference type="EMBL" id="BMZI01000002">
    <property type="protein sequence ID" value="GHB12956.1"/>
    <property type="molecule type" value="Genomic_DNA"/>
</dbReference>
<dbReference type="Proteomes" id="UP000646745">
    <property type="component" value="Unassembled WGS sequence"/>
</dbReference>
<keyword evidence="3" id="KW-1185">Reference proteome</keyword>
<evidence type="ECO:0000313" key="2">
    <source>
        <dbReference type="EMBL" id="GHB12956.1"/>
    </source>
</evidence>
<name>A0ABQ3DSJ9_9GAMM</name>
<evidence type="ECO:0008006" key="4">
    <source>
        <dbReference type="Google" id="ProtNLM"/>
    </source>
</evidence>